<feature type="region of interest" description="Disordered" evidence="1">
    <location>
        <begin position="647"/>
        <end position="690"/>
    </location>
</feature>
<reference evidence="5" key="1">
    <citation type="journal article" date="2005" name="Nature">
        <title>Sequencing of Aspergillus nidulans and comparative analysis with A. fumigatus and A. oryzae.</title>
        <authorList>
            <person name="Galagan J.E."/>
            <person name="Calvo S.E."/>
            <person name="Cuomo C."/>
            <person name="Ma L.J."/>
            <person name="Wortman J.R."/>
            <person name="Batzoglou S."/>
            <person name="Lee S.I."/>
            <person name="Basturkmen M."/>
            <person name="Spevak C.C."/>
            <person name="Clutterbuck J."/>
            <person name="Kapitonov V."/>
            <person name="Jurka J."/>
            <person name="Scazzocchio C."/>
            <person name="Farman M."/>
            <person name="Butler J."/>
            <person name="Purcell S."/>
            <person name="Harris S."/>
            <person name="Braus G.H."/>
            <person name="Draht O."/>
            <person name="Busch S."/>
            <person name="D'Enfert C."/>
            <person name="Bouchier C."/>
            <person name="Goldman G.H."/>
            <person name="Bell-Pedersen D."/>
            <person name="Griffiths-Jones S."/>
            <person name="Doonan J.H."/>
            <person name="Yu J."/>
            <person name="Vienken K."/>
            <person name="Pain A."/>
            <person name="Freitag M."/>
            <person name="Selker E.U."/>
            <person name="Archer D.B."/>
            <person name="Penalva M.A."/>
            <person name="Oakley B.R."/>
            <person name="Momany M."/>
            <person name="Tanaka T."/>
            <person name="Kumagai T."/>
            <person name="Asai K."/>
            <person name="Machida M."/>
            <person name="Nierman W.C."/>
            <person name="Denning D.W."/>
            <person name="Caddick M."/>
            <person name="Hynes M."/>
            <person name="Paoletti M."/>
            <person name="Fischer R."/>
            <person name="Miller B."/>
            <person name="Dyer P."/>
            <person name="Sachs M.S."/>
            <person name="Osmani S.A."/>
            <person name="Birren B.W."/>
        </authorList>
    </citation>
    <scope>NUCLEOTIDE SEQUENCE [LARGE SCALE GENOMIC DNA]</scope>
    <source>
        <strain evidence="5">FGSC A4 / ATCC 38163 / CBS 112.46 / NRRL 194 / M139</strain>
    </source>
</reference>
<feature type="transmembrane region" description="Helical" evidence="2">
    <location>
        <begin position="605"/>
        <end position="628"/>
    </location>
</feature>
<evidence type="ECO:0000256" key="2">
    <source>
        <dbReference type="SAM" id="Phobius"/>
    </source>
</evidence>
<dbReference type="InterPro" id="IPR039535">
    <property type="entry name" value="ASST-like"/>
</dbReference>
<gene>
    <name evidence="4" type="ORF">ANIA_05465</name>
</gene>
<dbReference type="Proteomes" id="UP000000560">
    <property type="component" value="Chromosome V"/>
</dbReference>
<protein>
    <recommendedName>
        <fullName evidence="6">ASST-domain-containing protein</fullName>
    </recommendedName>
</protein>
<dbReference type="PANTHER" id="PTHR35340">
    <property type="entry name" value="PQQ ENZYME REPEAT PROTEIN-RELATED"/>
    <property type="match status" value="1"/>
</dbReference>
<dbReference type="OrthoDB" id="5427350at2759"/>
<evidence type="ECO:0000313" key="5">
    <source>
        <dbReference type="Proteomes" id="UP000000560"/>
    </source>
</evidence>
<dbReference type="KEGG" id="ani:ANIA_05465"/>
<keyword evidence="2" id="KW-0472">Membrane</keyword>
<keyword evidence="2" id="KW-0812">Transmembrane</keyword>
<dbReference type="eggNOG" id="ENOG502SKI4">
    <property type="taxonomic scope" value="Eukaryota"/>
</dbReference>
<organism evidence="4 5">
    <name type="scientific">Emericella nidulans (strain FGSC A4 / ATCC 38163 / CBS 112.46 / NRRL 194 / M139)</name>
    <name type="common">Aspergillus nidulans</name>
    <dbReference type="NCBI Taxonomy" id="227321"/>
    <lineage>
        <taxon>Eukaryota</taxon>
        <taxon>Fungi</taxon>
        <taxon>Dikarya</taxon>
        <taxon>Ascomycota</taxon>
        <taxon>Pezizomycotina</taxon>
        <taxon>Eurotiomycetes</taxon>
        <taxon>Eurotiomycetidae</taxon>
        <taxon>Eurotiales</taxon>
        <taxon>Aspergillaceae</taxon>
        <taxon>Aspergillus</taxon>
        <taxon>Aspergillus subgen. Nidulantes</taxon>
    </lineage>
</organism>
<evidence type="ECO:0000313" key="4">
    <source>
        <dbReference type="EMBL" id="CBF81860.1"/>
    </source>
</evidence>
<accession>Q5B1W5</accession>
<dbReference type="EMBL" id="BN001305">
    <property type="protein sequence ID" value="CBF81860.1"/>
    <property type="molecule type" value="Genomic_DNA"/>
</dbReference>
<reference evidence="5" key="2">
    <citation type="journal article" date="2009" name="Fungal Genet. Biol.">
        <title>The 2008 update of the Aspergillus nidulans genome annotation: a community effort.</title>
        <authorList>
            <person name="Wortman J.R."/>
            <person name="Gilsenan J.M."/>
            <person name="Joardar V."/>
            <person name="Deegan J."/>
            <person name="Clutterbuck J."/>
            <person name="Andersen M.R."/>
            <person name="Archer D."/>
            <person name="Bencina M."/>
            <person name="Braus G."/>
            <person name="Coutinho P."/>
            <person name="von Dohren H."/>
            <person name="Doonan J."/>
            <person name="Driessen A.J."/>
            <person name="Durek P."/>
            <person name="Espeso E."/>
            <person name="Fekete E."/>
            <person name="Flipphi M."/>
            <person name="Estrada C.G."/>
            <person name="Geysens S."/>
            <person name="Goldman G."/>
            <person name="de Groot P.W."/>
            <person name="Hansen K."/>
            <person name="Harris S.D."/>
            <person name="Heinekamp T."/>
            <person name="Helmstaedt K."/>
            <person name="Henrissat B."/>
            <person name="Hofmann G."/>
            <person name="Homan T."/>
            <person name="Horio T."/>
            <person name="Horiuchi H."/>
            <person name="James S."/>
            <person name="Jones M."/>
            <person name="Karaffa L."/>
            <person name="Karanyi Z."/>
            <person name="Kato M."/>
            <person name="Keller N."/>
            <person name="Kelly D.E."/>
            <person name="Kiel J.A."/>
            <person name="Kim J.M."/>
            <person name="van der Klei I.J."/>
            <person name="Klis F.M."/>
            <person name="Kovalchuk A."/>
            <person name="Krasevec N."/>
            <person name="Kubicek C.P."/>
            <person name="Liu B."/>
            <person name="Maccabe A."/>
            <person name="Meyer V."/>
            <person name="Mirabito P."/>
            <person name="Miskei M."/>
            <person name="Mos M."/>
            <person name="Mullins J."/>
            <person name="Nelson D.R."/>
            <person name="Nielsen J."/>
            <person name="Oakley B.R."/>
            <person name="Osmani S.A."/>
            <person name="Pakula T."/>
            <person name="Paszewski A."/>
            <person name="Paulsen I."/>
            <person name="Pilsyk S."/>
            <person name="Pocsi I."/>
            <person name="Punt P.J."/>
            <person name="Ram A.F."/>
            <person name="Ren Q."/>
            <person name="Robellet X."/>
            <person name="Robson G."/>
            <person name="Seiboth B."/>
            <person name="van Solingen P."/>
            <person name="Specht T."/>
            <person name="Sun J."/>
            <person name="Taheri-Talesh N."/>
            <person name="Takeshita N."/>
            <person name="Ussery D."/>
            <person name="vanKuyk P.A."/>
            <person name="Visser H."/>
            <person name="van de Vondervoort P.J."/>
            <person name="de Vries R.P."/>
            <person name="Walton J."/>
            <person name="Xiang X."/>
            <person name="Xiong Y."/>
            <person name="Zeng A.P."/>
            <person name="Brandt B.W."/>
            <person name="Cornell M.J."/>
            <person name="van den Hondel C.A."/>
            <person name="Visser J."/>
            <person name="Oliver S.G."/>
            <person name="Turner G."/>
        </authorList>
    </citation>
    <scope>GENOME REANNOTATION</scope>
    <source>
        <strain evidence="5">FGSC A4 / ATCC 38163 / CBS 112.46 / NRRL 194 / M139</strain>
    </source>
</reference>
<keyword evidence="3" id="KW-0732">Signal</keyword>
<feature type="region of interest" description="Disordered" evidence="1">
    <location>
        <begin position="578"/>
        <end position="597"/>
    </location>
</feature>
<evidence type="ECO:0000256" key="1">
    <source>
        <dbReference type="SAM" id="MobiDB-lite"/>
    </source>
</evidence>
<dbReference type="InterPro" id="IPR053143">
    <property type="entry name" value="Arylsulfate_ST"/>
</dbReference>
<dbReference type="STRING" id="227321.Q5B1W5"/>
<dbReference type="PANTHER" id="PTHR35340:SF5">
    <property type="entry name" value="ASST-DOMAIN-CONTAINING PROTEIN"/>
    <property type="match status" value="1"/>
</dbReference>
<feature type="signal peptide" evidence="3">
    <location>
        <begin position="1"/>
        <end position="16"/>
    </location>
</feature>
<dbReference type="VEuPathDB" id="FungiDB:AN5465"/>
<dbReference type="Pfam" id="PF14269">
    <property type="entry name" value="Arylsulfotran_2"/>
    <property type="match status" value="1"/>
</dbReference>
<keyword evidence="2" id="KW-1133">Transmembrane helix</keyword>
<proteinExistence type="predicted"/>
<dbReference type="InterPro" id="IPR011047">
    <property type="entry name" value="Quinoprotein_ADH-like_sf"/>
</dbReference>
<dbReference type="AlphaFoldDB" id="Q5B1W5"/>
<dbReference type="GeneID" id="2871757"/>
<evidence type="ECO:0008006" key="6">
    <source>
        <dbReference type="Google" id="ProtNLM"/>
    </source>
</evidence>
<evidence type="ECO:0000256" key="3">
    <source>
        <dbReference type="SAM" id="SignalP"/>
    </source>
</evidence>
<feature type="compositionally biased region" description="Low complexity" evidence="1">
    <location>
        <begin position="578"/>
        <end position="594"/>
    </location>
</feature>
<dbReference type="SUPFAM" id="SSF50998">
    <property type="entry name" value="Quinoprotein alcohol dehydrogenase-like"/>
    <property type="match status" value="1"/>
</dbReference>
<feature type="compositionally biased region" description="Acidic residues" evidence="1">
    <location>
        <begin position="647"/>
        <end position="659"/>
    </location>
</feature>
<feature type="chain" id="PRO_5010226749" description="ASST-domain-containing protein" evidence="3">
    <location>
        <begin position="17"/>
        <end position="690"/>
    </location>
</feature>
<sequence length="690" mass="76484">MTRWFFWGCWSALVFAQLRGVGVRGDSVSTNYQRYNDGEMGHRPHLEFQSSSEYAPLLQVNVWSPDAISPAGSHIFLRHDGNESSPLSSPLILAAHDLSAVYINRTFNNVFGTRIQENLGRKYLTFWAGDKGDGIGDGYGLAYDETYRLVYKVSAQNINDHADLHEFAFTGNGTALVTGVNHIRVRGNVLSEKYGWHYVLPDELELDILDAVFQEIDLETNEVLFDWRALDHINPLDSFEPMGSGWDAYHINSIEKTQAGNYLISVRHTHSIYLIDGQTGSIIWTLGGNHNDFIEESAAVPGQPLLTFAWQHHARFVPGTNETQLTLFDNHVKVTTHGECRTNCSRGLHIAINTTATPPTAQLLQQFLHPTNLQAQSQGSVQPLAPSDSNLRSVFIGWGRCPTFTEHNSAGETVLDVQFSPWHSDDIPDALDNYRAYKMDWVAIPWWDPAIAVRQDANGALVVYASWNGATEVASWAIRGTNNNEGDNANGLVLATSHRTGFETRLKIAENEAHYRYLWAEALDAQGNILRSSEVVDFTVTEIRSDSYSLAFYKELGFESLPSLLSVSNNGTQATEPAATAADSFDASTSYSSSPVHTRGLSTKALAFLGTGIGISALMLVAIVVVIIRRRQRMDYNTLNLKESDFELDLDSDDGEEEVDAQRHEGEVDEASKQSRVAGGKDEDTHALLP</sequence>
<name>Q5B1W5_EMENI</name>
<feature type="compositionally biased region" description="Basic and acidic residues" evidence="1">
    <location>
        <begin position="660"/>
        <end position="690"/>
    </location>
</feature>
<dbReference type="InParanoid" id="Q5B1W5"/>
<accession>C8VGF5</accession>
<dbReference type="OMA" id="AYDENYR"/>
<keyword evidence="5" id="KW-1185">Reference proteome</keyword>
<dbReference type="RefSeq" id="XP_663069.1">
    <property type="nucleotide sequence ID" value="XM_657977.1"/>
</dbReference>
<dbReference type="HOGENOM" id="CLU_018249_0_0_1"/>